<proteinExistence type="predicted"/>
<dbReference type="Pfam" id="PF17667">
    <property type="entry name" value="Pkinase_fungal"/>
    <property type="match status" value="2"/>
</dbReference>
<dbReference type="InterPro" id="IPR011009">
    <property type="entry name" value="Kinase-like_dom_sf"/>
</dbReference>
<feature type="compositionally biased region" description="Basic and acidic residues" evidence="1">
    <location>
        <begin position="332"/>
        <end position="343"/>
    </location>
</feature>
<feature type="domain" description="Fungal-type protein kinase" evidence="2">
    <location>
        <begin position="3"/>
        <end position="55"/>
    </location>
</feature>
<dbReference type="EMBL" id="AACS02000007">
    <property type="protein sequence ID" value="EAU81152.1"/>
    <property type="molecule type" value="Genomic_DNA"/>
</dbReference>
<dbReference type="PANTHER" id="PTHR38248:SF2">
    <property type="entry name" value="FUNK1 11"/>
    <property type="match status" value="1"/>
</dbReference>
<dbReference type="KEGG" id="cci:CC1G_10439"/>
<name>A8PDS0_COPC7</name>
<feature type="compositionally biased region" description="Polar residues" evidence="1">
    <location>
        <begin position="356"/>
        <end position="371"/>
    </location>
</feature>
<feature type="region of interest" description="Disordered" evidence="1">
    <location>
        <begin position="329"/>
        <end position="371"/>
    </location>
</feature>
<comment type="caution">
    <text evidence="3">The sequence shown here is derived from an EMBL/GenBank/DDBJ whole genome shotgun (WGS) entry which is preliminary data.</text>
</comment>
<reference evidence="3 4" key="1">
    <citation type="journal article" date="2010" name="Proc. Natl. Acad. Sci. U.S.A.">
        <title>Insights into evolution of multicellular fungi from the assembled chromosomes of the mushroom Coprinopsis cinerea (Coprinus cinereus).</title>
        <authorList>
            <person name="Stajich J.E."/>
            <person name="Wilke S.K."/>
            <person name="Ahren D."/>
            <person name="Au C.H."/>
            <person name="Birren B.W."/>
            <person name="Borodovsky M."/>
            <person name="Burns C."/>
            <person name="Canback B."/>
            <person name="Casselton L.A."/>
            <person name="Cheng C.K."/>
            <person name="Deng J."/>
            <person name="Dietrich F.S."/>
            <person name="Fargo D.C."/>
            <person name="Farman M.L."/>
            <person name="Gathman A.C."/>
            <person name="Goldberg J."/>
            <person name="Guigo R."/>
            <person name="Hoegger P.J."/>
            <person name="Hooker J.B."/>
            <person name="Huggins A."/>
            <person name="James T.Y."/>
            <person name="Kamada T."/>
            <person name="Kilaru S."/>
            <person name="Kodira C."/>
            <person name="Kues U."/>
            <person name="Kupfer D."/>
            <person name="Kwan H.S."/>
            <person name="Lomsadze A."/>
            <person name="Li W."/>
            <person name="Lilly W.W."/>
            <person name="Ma L.J."/>
            <person name="Mackey A.J."/>
            <person name="Manning G."/>
            <person name="Martin F."/>
            <person name="Muraguchi H."/>
            <person name="Natvig D.O."/>
            <person name="Palmerini H."/>
            <person name="Ramesh M.A."/>
            <person name="Rehmeyer C.J."/>
            <person name="Roe B.A."/>
            <person name="Shenoy N."/>
            <person name="Stanke M."/>
            <person name="Ter-Hovhannisyan V."/>
            <person name="Tunlid A."/>
            <person name="Velagapudi R."/>
            <person name="Vision T.J."/>
            <person name="Zeng Q."/>
            <person name="Zolan M.E."/>
            <person name="Pukkila P.J."/>
        </authorList>
    </citation>
    <scope>NUCLEOTIDE SEQUENCE [LARGE SCALE GENOMIC DNA]</scope>
    <source>
        <strain evidence="4">Okayama-7 / 130 / ATCC MYA-4618 / FGSC 9003</strain>
    </source>
</reference>
<sequence>MYKMQLLEISFKPRDIRGRGTACWDVEGMAEEELLIKDSWISQGRTPEYSYFEGAASMPGLADPMDRDGEVTSTAAFHHDGQQKPKGFRRTKHRLVFTRHGLLICKFNTCLEFLWALIDAIDTHEKLVEQGVLHRDVSIANILIIKIPTIPWHSILIDLDLMKPSRVDEVDSAFGAGTRESQSLNVLVRCTDPRMSLPYSYLDDLESFFWVFCIVSIGYKSNGKAEPRPPWIKRWRHADMHRASVAKSVFFRFQPEIRDIEFPVSHSWGKHIQQLFWDLYDFFGDMCRHPARIAVGVSKITAEELFNKRVEHYATVRGYIKKAIDAIEAETSPEKRESEHLPPEESAPAGRREASPPSTSTTVTNQDSPSG</sequence>
<evidence type="ECO:0000259" key="2">
    <source>
        <dbReference type="Pfam" id="PF17667"/>
    </source>
</evidence>
<dbReference type="OMA" id="CWICFAY"/>
<accession>A8PDS0</accession>
<dbReference type="Proteomes" id="UP000001861">
    <property type="component" value="Unassembled WGS sequence"/>
</dbReference>
<dbReference type="InterPro" id="IPR040976">
    <property type="entry name" value="Pkinase_fungal"/>
</dbReference>
<dbReference type="Gene3D" id="1.10.510.10">
    <property type="entry name" value="Transferase(Phosphotransferase) domain 1"/>
    <property type="match status" value="1"/>
</dbReference>
<organism evidence="3 4">
    <name type="scientific">Coprinopsis cinerea (strain Okayama-7 / 130 / ATCC MYA-4618 / FGSC 9003)</name>
    <name type="common">Inky cap fungus</name>
    <name type="synonym">Hormographiella aspergillata</name>
    <dbReference type="NCBI Taxonomy" id="240176"/>
    <lineage>
        <taxon>Eukaryota</taxon>
        <taxon>Fungi</taxon>
        <taxon>Dikarya</taxon>
        <taxon>Basidiomycota</taxon>
        <taxon>Agaricomycotina</taxon>
        <taxon>Agaricomycetes</taxon>
        <taxon>Agaricomycetidae</taxon>
        <taxon>Agaricales</taxon>
        <taxon>Agaricineae</taxon>
        <taxon>Psathyrellaceae</taxon>
        <taxon>Coprinopsis</taxon>
    </lineage>
</organism>
<dbReference type="GO" id="GO:0004672">
    <property type="term" value="F:protein kinase activity"/>
    <property type="evidence" value="ECO:0007669"/>
    <property type="project" value="InterPro"/>
</dbReference>
<feature type="domain" description="Fungal-type protein kinase" evidence="2">
    <location>
        <begin position="83"/>
        <end position="214"/>
    </location>
</feature>
<protein>
    <submittedName>
        <fullName evidence="3">Other/FunK1 protein kinase</fullName>
    </submittedName>
</protein>
<dbReference type="InParanoid" id="A8PDS0"/>
<keyword evidence="4" id="KW-1185">Reference proteome</keyword>
<evidence type="ECO:0000256" key="1">
    <source>
        <dbReference type="SAM" id="MobiDB-lite"/>
    </source>
</evidence>
<dbReference type="VEuPathDB" id="FungiDB:CC1G_10439"/>
<dbReference type="AlphaFoldDB" id="A8PDS0"/>
<dbReference type="eggNOG" id="ENOG502S5WB">
    <property type="taxonomic scope" value="Eukaryota"/>
</dbReference>
<gene>
    <name evidence="3" type="ORF">CC1G_10439</name>
</gene>
<keyword evidence="3" id="KW-0418">Kinase</keyword>
<evidence type="ECO:0000313" key="4">
    <source>
        <dbReference type="Proteomes" id="UP000001861"/>
    </source>
</evidence>
<dbReference type="GeneID" id="6017305"/>
<keyword evidence="3" id="KW-0808">Transferase</keyword>
<dbReference type="SUPFAM" id="SSF56112">
    <property type="entry name" value="Protein kinase-like (PK-like)"/>
    <property type="match status" value="1"/>
</dbReference>
<dbReference type="PROSITE" id="PS00109">
    <property type="entry name" value="PROTEIN_KINASE_TYR"/>
    <property type="match status" value="1"/>
</dbReference>
<dbReference type="InterPro" id="IPR008266">
    <property type="entry name" value="Tyr_kinase_AS"/>
</dbReference>
<evidence type="ECO:0000313" key="3">
    <source>
        <dbReference type="EMBL" id="EAU81152.1"/>
    </source>
</evidence>
<dbReference type="RefSeq" id="XP_001840653.1">
    <property type="nucleotide sequence ID" value="XM_001840601.1"/>
</dbReference>
<dbReference type="OrthoDB" id="2747778at2759"/>
<dbReference type="STRING" id="240176.A8PDS0"/>
<dbReference type="PANTHER" id="PTHR38248">
    <property type="entry name" value="FUNK1 6"/>
    <property type="match status" value="1"/>
</dbReference>